<keyword evidence="4" id="KW-1185">Reference proteome</keyword>
<dbReference type="EMBL" id="JANJYI010000003">
    <property type="protein sequence ID" value="KAK2655049.1"/>
    <property type="molecule type" value="Genomic_DNA"/>
</dbReference>
<comment type="caution">
    <text evidence="3">The sequence shown here is derived from an EMBL/GenBank/DDBJ whole genome shotgun (WGS) entry which is preliminary data.</text>
</comment>
<keyword evidence="1" id="KW-0347">Helicase</keyword>
<comment type="cofactor">
    <cofactor evidence="1">
        <name>Mg(2+)</name>
        <dbReference type="ChEBI" id="CHEBI:18420"/>
    </cofactor>
</comment>
<dbReference type="Gene3D" id="3.40.50.300">
    <property type="entry name" value="P-loop containing nucleotide triphosphate hydrolases"/>
    <property type="match status" value="1"/>
</dbReference>
<keyword evidence="1" id="KW-0378">Hydrolase</keyword>
<keyword evidence="1" id="KW-0227">DNA damage</keyword>
<dbReference type="GO" id="GO:0000723">
    <property type="term" value="P:telomere maintenance"/>
    <property type="evidence" value="ECO:0007669"/>
    <property type="project" value="InterPro"/>
</dbReference>
<keyword evidence="1" id="KW-0234">DNA repair</keyword>
<accession>A0AAD9X911</accession>
<comment type="catalytic activity">
    <reaction evidence="1">
        <text>ATP + H2O = ADP + phosphate + H(+)</text>
        <dbReference type="Rhea" id="RHEA:13065"/>
        <dbReference type="ChEBI" id="CHEBI:15377"/>
        <dbReference type="ChEBI" id="CHEBI:15378"/>
        <dbReference type="ChEBI" id="CHEBI:30616"/>
        <dbReference type="ChEBI" id="CHEBI:43474"/>
        <dbReference type="ChEBI" id="CHEBI:456216"/>
        <dbReference type="EC" id="5.6.2.3"/>
    </reaction>
</comment>
<dbReference type="GO" id="GO:0006310">
    <property type="term" value="P:DNA recombination"/>
    <property type="evidence" value="ECO:0007669"/>
    <property type="project" value="UniProtKB-KW"/>
</dbReference>
<feature type="domain" description="DNA helicase Pif1-like DEAD-box helicase" evidence="2">
    <location>
        <begin position="3"/>
        <end position="120"/>
    </location>
</feature>
<keyword evidence="1" id="KW-0547">Nucleotide-binding</keyword>
<comment type="similarity">
    <text evidence="1">Belongs to the helicase family.</text>
</comment>
<name>A0AAD9X911_9ROSI</name>
<evidence type="ECO:0000313" key="4">
    <source>
        <dbReference type="Proteomes" id="UP001280121"/>
    </source>
</evidence>
<dbReference type="Proteomes" id="UP001280121">
    <property type="component" value="Unassembled WGS sequence"/>
</dbReference>
<dbReference type="EC" id="5.6.2.3" evidence="1"/>
<keyword evidence="1" id="KW-0233">DNA recombination</keyword>
<protein>
    <recommendedName>
        <fullName evidence="1">ATP-dependent DNA helicase</fullName>
        <ecNumber evidence="1">5.6.2.3</ecNumber>
    </recommendedName>
</protein>
<dbReference type="GO" id="GO:0043139">
    <property type="term" value="F:5'-3' DNA helicase activity"/>
    <property type="evidence" value="ECO:0007669"/>
    <property type="project" value="UniProtKB-EC"/>
</dbReference>
<evidence type="ECO:0000313" key="3">
    <source>
        <dbReference type="EMBL" id="KAK2655049.1"/>
    </source>
</evidence>
<keyword evidence="1" id="KW-0067">ATP-binding</keyword>
<dbReference type="InterPro" id="IPR027417">
    <property type="entry name" value="P-loop_NTPase"/>
</dbReference>
<proteinExistence type="inferred from homology"/>
<sequence length="126" mass="13886">MSTASENKEGFFFSYGCGGTGKTFIWKTISAAFRSKEEIVLNVALSGIASLLLPGGRTAHSRLSIPIQIHEDSTCNIKQGSSQAELLSKKKLIIWDEASMVHRFCFKALDRTLKDILKFSNPNSSE</sequence>
<gene>
    <name evidence="3" type="ORF">Ddye_008101</name>
</gene>
<organism evidence="3 4">
    <name type="scientific">Dipteronia dyeriana</name>
    <dbReference type="NCBI Taxonomy" id="168575"/>
    <lineage>
        <taxon>Eukaryota</taxon>
        <taxon>Viridiplantae</taxon>
        <taxon>Streptophyta</taxon>
        <taxon>Embryophyta</taxon>
        <taxon>Tracheophyta</taxon>
        <taxon>Spermatophyta</taxon>
        <taxon>Magnoliopsida</taxon>
        <taxon>eudicotyledons</taxon>
        <taxon>Gunneridae</taxon>
        <taxon>Pentapetalae</taxon>
        <taxon>rosids</taxon>
        <taxon>malvids</taxon>
        <taxon>Sapindales</taxon>
        <taxon>Sapindaceae</taxon>
        <taxon>Hippocastanoideae</taxon>
        <taxon>Acereae</taxon>
        <taxon>Dipteronia</taxon>
    </lineage>
</organism>
<dbReference type="SUPFAM" id="SSF52540">
    <property type="entry name" value="P-loop containing nucleoside triphosphate hydrolases"/>
    <property type="match status" value="1"/>
</dbReference>
<dbReference type="PANTHER" id="PTHR10492:SF74">
    <property type="entry name" value="ATP-DEPENDENT DNA HELICASE"/>
    <property type="match status" value="1"/>
</dbReference>
<dbReference type="PANTHER" id="PTHR10492">
    <property type="match status" value="1"/>
</dbReference>
<dbReference type="GO" id="GO:0005524">
    <property type="term" value="F:ATP binding"/>
    <property type="evidence" value="ECO:0007669"/>
    <property type="project" value="UniProtKB-KW"/>
</dbReference>
<dbReference type="AlphaFoldDB" id="A0AAD9X911"/>
<evidence type="ECO:0000256" key="1">
    <source>
        <dbReference type="RuleBase" id="RU363044"/>
    </source>
</evidence>
<dbReference type="InterPro" id="IPR010285">
    <property type="entry name" value="DNA_helicase_pif1-like_DEAD"/>
</dbReference>
<evidence type="ECO:0000259" key="2">
    <source>
        <dbReference type="Pfam" id="PF05970"/>
    </source>
</evidence>
<reference evidence="3" key="1">
    <citation type="journal article" date="2023" name="Plant J.">
        <title>Genome sequences and population genomics provide insights into the demographic history, inbreeding, and mutation load of two 'living fossil' tree species of Dipteronia.</title>
        <authorList>
            <person name="Feng Y."/>
            <person name="Comes H.P."/>
            <person name="Chen J."/>
            <person name="Zhu S."/>
            <person name="Lu R."/>
            <person name="Zhang X."/>
            <person name="Li P."/>
            <person name="Qiu J."/>
            <person name="Olsen K.M."/>
            <person name="Qiu Y."/>
        </authorList>
    </citation>
    <scope>NUCLEOTIDE SEQUENCE</scope>
    <source>
        <strain evidence="3">KIB01</strain>
    </source>
</reference>
<dbReference type="Pfam" id="PF05970">
    <property type="entry name" value="PIF1"/>
    <property type="match status" value="1"/>
</dbReference>
<dbReference type="GO" id="GO:0006281">
    <property type="term" value="P:DNA repair"/>
    <property type="evidence" value="ECO:0007669"/>
    <property type="project" value="UniProtKB-KW"/>
</dbReference>
<dbReference type="GO" id="GO:0016787">
    <property type="term" value="F:hydrolase activity"/>
    <property type="evidence" value="ECO:0007669"/>
    <property type="project" value="UniProtKB-KW"/>
</dbReference>